<feature type="domain" description="ABC transporter" evidence="11">
    <location>
        <begin position="145"/>
        <end position="401"/>
    </location>
</feature>
<feature type="compositionally biased region" description="Acidic residues" evidence="9">
    <location>
        <begin position="435"/>
        <end position="448"/>
    </location>
</feature>
<keyword evidence="5" id="KW-0547">Nucleotide-binding</keyword>
<dbReference type="Gene3D" id="3.40.50.300">
    <property type="entry name" value="P-loop containing nucleotide triphosphate hydrolases"/>
    <property type="match status" value="1"/>
</dbReference>
<evidence type="ECO:0000256" key="10">
    <source>
        <dbReference type="SAM" id="Phobius"/>
    </source>
</evidence>
<feature type="transmembrane region" description="Helical" evidence="10">
    <location>
        <begin position="751"/>
        <end position="775"/>
    </location>
</feature>
<evidence type="ECO:0000256" key="8">
    <source>
        <dbReference type="ARBA" id="ARBA00023136"/>
    </source>
</evidence>
<dbReference type="AlphaFoldDB" id="M1VC06"/>
<dbReference type="PANTHER" id="PTHR48041:SF91">
    <property type="entry name" value="ABC TRANSPORTER G FAMILY MEMBER 28"/>
    <property type="match status" value="1"/>
</dbReference>
<reference evidence="12 13" key="1">
    <citation type="journal article" date="2004" name="Nature">
        <title>Genome sequence of the ultrasmall unicellular red alga Cyanidioschyzon merolae 10D.</title>
        <authorList>
            <person name="Matsuzaki M."/>
            <person name="Misumi O."/>
            <person name="Shin-i T."/>
            <person name="Maruyama S."/>
            <person name="Takahara M."/>
            <person name="Miyagishima S."/>
            <person name="Mori T."/>
            <person name="Nishida K."/>
            <person name="Yagisawa F."/>
            <person name="Nishida K."/>
            <person name="Yoshida Y."/>
            <person name="Nishimura Y."/>
            <person name="Nakao S."/>
            <person name="Kobayashi T."/>
            <person name="Momoyama Y."/>
            <person name="Higashiyama T."/>
            <person name="Minoda A."/>
            <person name="Sano M."/>
            <person name="Nomoto H."/>
            <person name="Oishi K."/>
            <person name="Hayashi H."/>
            <person name="Ohta F."/>
            <person name="Nishizaka S."/>
            <person name="Haga S."/>
            <person name="Miura S."/>
            <person name="Morishita T."/>
            <person name="Kabeya Y."/>
            <person name="Terasawa K."/>
            <person name="Suzuki Y."/>
            <person name="Ishii Y."/>
            <person name="Asakawa S."/>
            <person name="Takano H."/>
            <person name="Ohta N."/>
            <person name="Kuroiwa H."/>
            <person name="Tanaka K."/>
            <person name="Shimizu N."/>
            <person name="Sugano S."/>
            <person name="Sato N."/>
            <person name="Nozaki H."/>
            <person name="Ogasawara N."/>
            <person name="Kohara Y."/>
            <person name="Kuroiwa T."/>
        </authorList>
    </citation>
    <scope>NUCLEOTIDE SEQUENCE [LARGE SCALE GENOMIC DNA]</scope>
    <source>
        <strain evidence="12 13">10D</strain>
    </source>
</reference>
<dbReference type="Pfam" id="PF01061">
    <property type="entry name" value="ABC2_membrane"/>
    <property type="match status" value="1"/>
</dbReference>
<dbReference type="PROSITE" id="PS50893">
    <property type="entry name" value="ABC_TRANSPORTER_2"/>
    <property type="match status" value="1"/>
</dbReference>
<dbReference type="SMART" id="SM00382">
    <property type="entry name" value="AAA"/>
    <property type="match status" value="1"/>
</dbReference>
<dbReference type="KEGG" id="cme:CYME_CMI079C"/>
<evidence type="ECO:0000256" key="2">
    <source>
        <dbReference type="ARBA" id="ARBA00014334"/>
    </source>
</evidence>
<dbReference type="GO" id="GO:0016020">
    <property type="term" value="C:membrane"/>
    <property type="evidence" value="ECO:0007669"/>
    <property type="project" value="UniProtKB-SubCell"/>
</dbReference>
<evidence type="ECO:0000313" key="13">
    <source>
        <dbReference type="Proteomes" id="UP000007014"/>
    </source>
</evidence>
<dbReference type="PANTHER" id="PTHR48041">
    <property type="entry name" value="ABC TRANSPORTER G FAMILY MEMBER 28"/>
    <property type="match status" value="1"/>
</dbReference>
<evidence type="ECO:0000313" key="12">
    <source>
        <dbReference type="EMBL" id="BAM79977.1"/>
    </source>
</evidence>
<dbReference type="InterPro" id="IPR050352">
    <property type="entry name" value="ABCG_transporters"/>
</dbReference>
<dbReference type="OMA" id="AMVANWI"/>
<organism evidence="12 13">
    <name type="scientific">Cyanidioschyzon merolae (strain NIES-3377 / 10D)</name>
    <name type="common">Unicellular red alga</name>
    <dbReference type="NCBI Taxonomy" id="280699"/>
    <lineage>
        <taxon>Eukaryota</taxon>
        <taxon>Rhodophyta</taxon>
        <taxon>Bangiophyceae</taxon>
        <taxon>Cyanidiales</taxon>
        <taxon>Cyanidiaceae</taxon>
        <taxon>Cyanidioschyzon</taxon>
    </lineage>
</organism>
<keyword evidence="13" id="KW-1185">Reference proteome</keyword>
<dbReference type="GO" id="GO:0005524">
    <property type="term" value="F:ATP binding"/>
    <property type="evidence" value="ECO:0007669"/>
    <property type="project" value="UniProtKB-KW"/>
</dbReference>
<dbReference type="OrthoDB" id="66620at2759"/>
<keyword evidence="3" id="KW-0813">Transport</keyword>
<feature type="compositionally biased region" description="Polar residues" evidence="9">
    <location>
        <begin position="1"/>
        <end position="22"/>
    </location>
</feature>
<feature type="transmembrane region" description="Helical" evidence="10">
    <location>
        <begin position="865"/>
        <end position="884"/>
    </location>
</feature>
<protein>
    <recommendedName>
        <fullName evidence="2">Probable ATP-dependent transporter ycf16</fullName>
    </recommendedName>
</protein>
<dbReference type="Proteomes" id="UP000007014">
    <property type="component" value="Chromosome 9"/>
</dbReference>
<keyword evidence="8 10" id="KW-0472">Membrane</keyword>
<dbReference type="HOGENOM" id="CLU_323760_0_0_1"/>
<dbReference type="InterPro" id="IPR043926">
    <property type="entry name" value="ABCG_dom"/>
</dbReference>
<feature type="transmembrane region" description="Helical" evidence="10">
    <location>
        <begin position="676"/>
        <end position="697"/>
    </location>
</feature>
<sequence>MAKTQARQGQRNAGTDTAQGLGQTVAPAAEPEPNDAREAPAPQLETSLYDNDWTHRTHALDVLRWLGFGDSVEARRLRRSFVARKRSHSPGQQRAGAPPSGQNRFDGHRRSAEDSTFADLENARDAGAESSPHCVRCGTEYHGEVIVRDVTFCVPKRGTGFLHLGFCGAEVAPLLEHVYAYFPPGKLSGIMGPSGSGKTTLLNQIGGRIRTLGATVAGEILIDAHQRPKKAKRFVGYCEQNDVLPGDLTVREALWYAAQLKLPEHLSDEERWRRVEEVIEILSLEKIADQRIGADNDRQISGGQAKRVSIALEVIGDPPIFLADEPTSGQDTRTAYSVCQALQNVAHIGGQTVIATIHQPSVDAWALFDNLVILAAGRVLYSGRAQRFRDYLMRIEFPIPDNLHIALPDYFIAVGVKAEKKEHRLKGKGARNFDDEQEDEDQDFEGDGNDNTVQGNFAEMNITAHKRSTRGQRRAKTWISGLTLPFAAQESSLRSRRMTRERSCTASNMDNIAEVARRTFEQRQLSHYSAVNASLPEEHERAIRQRTDGDDALVESILERQRSQSPMMTFRRTPQEWREIWEQTTEYKRLRYVAESRAKCLGECGLPYAFGEPTYITSWWRQFRTLTVRAFQGEATSPRFLAYRLILVILVNPAGLATIFWPALRHHSSLAQNTAAASFVVAVASCMAIMRTSVAFLEGRALMYRERSSGAYRSSAHYLSTIAMEAPFNVLTAIVFSILDYWAFGYRKNVGAFFFFLFIVYLSNACAVGIGQGLAAIAPDITFASSFAPVVYMTFAVLAGYLLPQSLIPIYWKVLLYYANPISWAFRAILLNEWQPYLDGATPPPYLDYRSELRTLGLENQSRWTSVYVLVGIYAGARLVTYVFQRFLKYAHN</sequence>
<keyword evidence="4 10" id="KW-0812">Transmembrane</keyword>
<dbReference type="InterPro" id="IPR003439">
    <property type="entry name" value="ABC_transporter-like_ATP-bd"/>
</dbReference>
<dbReference type="PROSITE" id="PS00211">
    <property type="entry name" value="ABC_TRANSPORTER_1"/>
    <property type="match status" value="1"/>
</dbReference>
<dbReference type="GO" id="GO:0140359">
    <property type="term" value="F:ABC-type transporter activity"/>
    <property type="evidence" value="ECO:0007669"/>
    <property type="project" value="InterPro"/>
</dbReference>
<evidence type="ECO:0000256" key="7">
    <source>
        <dbReference type="ARBA" id="ARBA00022989"/>
    </source>
</evidence>
<gene>
    <name evidence="12" type="ORF">CYME_CMI079C</name>
</gene>
<dbReference type="RefSeq" id="XP_005536263.1">
    <property type="nucleotide sequence ID" value="XM_005536206.1"/>
</dbReference>
<keyword evidence="6 12" id="KW-0067">ATP-binding</keyword>
<evidence type="ECO:0000256" key="9">
    <source>
        <dbReference type="SAM" id="MobiDB-lite"/>
    </source>
</evidence>
<evidence type="ECO:0000256" key="4">
    <source>
        <dbReference type="ARBA" id="ARBA00022692"/>
    </source>
</evidence>
<dbReference type="InterPro" id="IPR017871">
    <property type="entry name" value="ABC_transporter-like_CS"/>
</dbReference>
<reference evidence="12 13" key="2">
    <citation type="journal article" date="2007" name="BMC Biol.">
        <title>A 100%-complete sequence reveals unusually simple genomic features in the hot-spring red alga Cyanidioschyzon merolae.</title>
        <authorList>
            <person name="Nozaki H."/>
            <person name="Takano H."/>
            <person name="Misumi O."/>
            <person name="Terasawa K."/>
            <person name="Matsuzaki M."/>
            <person name="Maruyama S."/>
            <person name="Nishida K."/>
            <person name="Yagisawa F."/>
            <person name="Yoshida Y."/>
            <person name="Fujiwara T."/>
            <person name="Takio S."/>
            <person name="Tamura K."/>
            <person name="Chung S.J."/>
            <person name="Nakamura S."/>
            <person name="Kuroiwa H."/>
            <person name="Tanaka K."/>
            <person name="Sato N."/>
            <person name="Kuroiwa T."/>
        </authorList>
    </citation>
    <scope>NUCLEOTIDE SEQUENCE [LARGE SCALE GENOMIC DNA]</scope>
    <source>
        <strain evidence="12 13">10D</strain>
    </source>
</reference>
<dbReference type="EMBL" id="AP006491">
    <property type="protein sequence ID" value="BAM79977.1"/>
    <property type="molecule type" value="Genomic_DNA"/>
</dbReference>
<dbReference type="GO" id="GO:0016887">
    <property type="term" value="F:ATP hydrolysis activity"/>
    <property type="evidence" value="ECO:0007669"/>
    <property type="project" value="InterPro"/>
</dbReference>
<evidence type="ECO:0000256" key="1">
    <source>
        <dbReference type="ARBA" id="ARBA00004141"/>
    </source>
</evidence>
<feature type="region of interest" description="Disordered" evidence="9">
    <location>
        <begin position="1"/>
        <end position="41"/>
    </location>
</feature>
<dbReference type="eggNOG" id="KOG0061">
    <property type="taxonomic scope" value="Eukaryota"/>
</dbReference>
<feature type="region of interest" description="Disordered" evidence="9">
    <location>
        <begin position="83"/>
        <end position="113"/>
    </location>
</feature>
<evidence type="ECO:0000256" key="3">
    <source>
        <dbReference type="ARBA" id="ARBA00022448"/>
    </source>
</evidence>
<name>M1VC06_CYAM1</name>
<accession>M1VC06</accession>
<dbReference type="Pfam" id="PF00005">
    <property type="entry name" value="ABC_tran"/>
    <property type="match status" value="1"/>
</dbReference>
<feature type="transmembrane region" description="Helical" evidence="10">
    <location>
        <begin position="641"/>
        <end position="664"/>
    </location>
</feature>
<feature type="transmembrane region" description="Helical" evidence="10">
    <location>
        <begin position="781"/>
        <end position="803"/>
    </location>
</feature>
<dbReference type="InterPro" id="IPR027417">
    <property type="entry name" value="P-loop_NTPase"/>
</dbReference>
<evidence type="ECO:0000259" key="11">
    <source>
        <dbReference type="PROSITE" id="PS50893"/>
    </source>
</evidence>
<feature type="transmembrane region" description="Helical" evidence="10">
    <location>
        <begin position="717"/>
        <end position="739"/>
    </location>
</feature>
<dbReference type="Gramene" id="CMI079CT">
    <property type="protein sequence ID" value="CMI079CT"/>
    <property type="gene ID" value="CMI079C"/>
</dbReference>
<evidence type="ECO:0000256" key="6">
    <source>
        <dbReference type="ARBA" id="ARBA00022840"/>
    </source>
</evidence>
<dbReference type="SUPFAM" id="SSF52540">
    <property type="entry name" value="P-loop containing nucleoside triphosphate hydrolases"/>
    <property type="match status" value="1"/>
</dbReference>
<keyword evidence="7 10" id="KW-1133">Transmembrane helix</keyword>
<dbReference type="InterPro" id="IPR003593">
    <property type="entry name" value="AAA+_ATPase"/>
</dbReference>
<dbReference type="Pfam" id="PF19055">
    <property type="entry name" value="ABC2_membrane_7"/>
    <property type="match status" value="1"/>
</dbReference>
<dbReference type="GeneID" id="16993902"/>
<dbReference type="eggNOG" id="KOG0065">
    <property type="taxonomic scope" value="Eukaryota"/>
</dbReference>
<dbReference type="InterPro" id="IPR013525">
    <property type="entry name" value="ABC2_TM"/>
</dbReference>
<feature type="region of interest" description="Disordered" evidence="9">
    <location>
        <begin position="424"/>
        <end position="454"/>
    </location>
</feature>
<proteinExistence type="predicted"/>
<evidence type="ECO:0000256" key="5">
    <source>
        <dbReference type="ARBA" id="ARBA00022741"/>
    </source>
</evidence>
<comment type="subcellular location">
    <subcellularLocation>
        <location evidence="1">Membrane</location>
        <topology evidence="1">Multi-pass membrane protein</topology>
    </subcellularLocation>
</comment>